<feature type="transmembrane region" description="Helical" evidence="1">
    <location>
        <begin position="167"/>
        <end position="185"/>
    </location>
</feature>
<evidence type="ECO:0000313" key="5">
    <source>
        <dbReference type="Proteomes" id="UP000583101"/>
    </source>
</evidence>
<protein>
    <recommendedName>
        <fullName evidence="6">O-antigen ligase domain-containing protein</fullName>
    </recommendedName>
</protein>
<proteinExistence type="predicted"/>
<evidence type="ECO:0008006" key="6">
    <source>
        <dbReference type="Google" id="ProtNLM"/>
    </source>
</evidence>
<accession>A0A4Y8AG57</accession>
<feature type="transmembrane region" description="Helical" evidence="1">
    <location>
        <begin position="61"/>
        <end position="79"/>
    </location>
</feature>
<dbReference type="Proteomes" id="UP000583101">
    <property type="component" value="Unassembled WGS sequence"/>
</dbReference>
<keyword evidence="1" id="KW-0472">Membrane</keyword>
<dbReference type="PANTHER" id="PTHR37422">
    <property type="entry name" value="TEICHURONIC ACID BIOSYNTHESIS PROTEIN TUAE"/>
    <property type="match status" value="1"/>
</dbReference>
<evidence type="ECO:0000313" key="2">
    <source>
        <dbReference type="EMBL" id="MBB3968629.1"/>
    </source>
</evidence>
<reference evidence="3" key="2">
    <citation type="submission" date="2019-03" db="EMBL/GenBank/DDBJ databases">
        <authorList>
            <person name="Yan Y.-Q."/>
            <person name="Du Z.-J."/>
        </authorList>
    </citation>
    <scope>NUCLEOTIDE SEQUENCE</scope>
    <source>
        <strain evidence="3">PP-F2FG21</strain>
    </source>
</reference>
<feature type="transmembrane region" description="Helical" evidence="1">
    <location>
        <begin position="32"/>
        <end position="49"/>
    </location>
</feature>
<sequence>MKASYILFCVFIFSVTTDLNNLLSIANKSAGFLSPVFIGLLIIFLYYSFKYNIKVDKHTKTLLILFGLWFTYGSILNIGRPQGFEHTTDRFRYYLPSILYLFSVSLMFTRFFKEGKFLNLMRIITFALVLNSIVITLTSLGYVISIVNTDRGSDDRIGGLFDSVNQAGVVSSFAQIFCLFFVLIEVKPIRKIMYYTMYFVSLSAAVLTFSKGAFLYSIVIGVGFLYFQTFKADKKAVNSKVTQYLLLICIIIAGAFAFKQMFSNREYSKNQTQRIDQFTRLLGGEVSAETTTNRSKIGGTAISLMENDAFMGRGLGSFHAIPELGGLGTHDTYLLILGEIGVVGLFILLLYYFGLWWASFRLRPNSYSFLCLGIITVLMIASFASHNIFYVKLYIMMFALLNSVNSYIKANGVKNILNQ</sequence>
<dbReference type="InterPro" id="IPR051533">
    <property type="entry name" value="WaaL-like"/>
</dbReference>
<dbReference type="Proteomes" id="UP000297248">
    <property type="component" value="Unassembled WGS sequence"/>
</dbReference>
<reference evidence="2 5" key="3">
    <citation type="submission" date="2020-08" db="EMBL/GenBank/DDBJ databases">
        <title>Genomic Encyclopedia of Type Strains, Phase IV (KMG-IV): sequencing the most valuable type-strain genomes for metagenomic binning, comparative biology and taxonomic classification.</title>
        <authorList>
            <person name="Goeker M."/>
        </authorList>
    </citation>
    <scope>NUCLEOTIDE SEQUENCE [LARGE SCALE GENOMIC DNA]</scope>
    <source>
        <strain evidence="2 5">DSM 100995</strain>
    </source>
</reference>
<feature type="transmembrane region" description="Helical" evidence="1">
    <location>
        <begin position="5"/>
        <end position="26"/>
    </location>
</feature>
<organism evidence="3 4">
    <name type="scientific">Mucilaginibacter phyllosphaerae</name>
    <dbReference type="NCBI Taxonomy" id="1812349"/>
    <lineage>
        <taxon>Bacteria</taxon>
        <taxon>Pseudomonadati</taxon>
        <taxon>Bacteroidota</taxon>
        <taxon>Sphingobacteriia</taxon>
        <taxon>Sphingobacteriales</taxon>
        <taxon>Sphingobacteriaceae</taxon>
        <taxon>Mucilaginibacter</taxon>
    </lineage>
</organism>
<name>A0A4Y8AG57_9SPHI</name>
<dbReference type="RefSeq" id="WP_134335769.1">
    <property type="nucleotide sequence ID" value="NZ_BMCZ01000004.1"/>
</dbReference>
<evidence type="ECO:0000313" key="4">
    <source>
        <dbReference type="Proteomes" id="UP000297248"/>
    </source>
</evidence>
<feature type="transmembrane region" description="Helical" evidence="1">
    <location>
        <begin position="91"/>
        <end position="112"/>
    </location>
</feature>
<keyword evidence="1" id="KW-1133">Transmembrane helix</keyword>
<dbReference type="EMBL" id="SNQG01000002">
    <property type="protein sequence ID" value="TEW67733.1"/>
    <property type="molecule type" value="Genomic_DNA"/>
</dbReference>
<feature type="transmembrane region" description="Helical" evidence="1">
    <location>
        <begin position="124"/>
        <end position="147"/>
    </location>
</feature>
<feature type="transmembrane region" description="Helical" evidence="1">
    <location>
        <begin position="333"/>
        <end position="355"/>
    </location>
</feature>
<dbReference type="PANTHER" id="PTHR37422:SF13">
    <property type="entry name" value="LIPOPOLYSACCHARIDE BIOSYNTHESIS PROTEIN PA4999-RELATED"/>
    <property type="match status" value="1"/>
</dbReference>
<comment type="caution">
    <text evidence="3">The sequence shown here is derived from an EMBL/GenBank/DDBJ whole genome shotgun (WGS) entry which is preliminary data.</text>
</comment>
<keyword evidence="5" id="KW-1185">Reference proteome</keyword>
<evidence type="ECO:0000313" key="3">
    <source>
        <dbReference type="EMBL" id="TEW67733.1"/>
    </source>
</evidence>
<keyword evidence="1" id="KW-0812">Transmembrane</keyword>
<dbReference type="AlphaFoldDB" id="A0A4Y8AG57"/>
<reference evidence="3 4" key="1">
    <citation type="journal article" date="2016" name="Int. J. Syst. Evol. Microbiol.">
        <title>Proposal of Mucilaginibacter phyllosphaerae sp. nov. isolated from the phyllosphere of Galium album.</title>
        <authorList>
            <person name="Aydogan E.L."/>
            <person name="Busse H.J."/>
            <person name="Moser G."/>
            <person name="Muller C."/>
            <person name="Kampfer P."/>
            <person name="Glaeser S.P."/>
        </authorList>
    </citation>
    <scope>NUCLEOTIDE SEQUENCE [LARGE SCALE GENOMIC DNA]</scope>
    <source>
        <strain evidence="3 4">PP-F2FG21</strain>
    </source>
</reference>
<feature type="transmembrane region" description="Helical" evidence="1">
    <location>
        <begin position="244"/>
        <end position="262"/>
    </location>
</feature>
<dbReference type="EMBL" id="JACIEG010000002">
    <property type="protein sequence ID" value="MBB3968629.1"/>
    <property type="molecule type" value="Genomic_DNA"/>
</dbReference>
<evidence type="ECO:0000256" key="1">
    <source>
        <dbReference type="SAM" id="Phobius"/>
    </source>
</evidence>
<feature type="transmembrane region" description="Helical" evidence="1">
    <location>
        <begin position="367"/>
        <end position="384"/>
    </location>
</feature>
<gene>
    <name evidence="3" type="ORF">E2R65_07025</name>
    <name evidence="2" type="ORF">GGR35_001221</name>
</gene>